<reference evidence="1 2" key="1">
    <citation type="submission" date="2018-08" db="EMBL/GenBank/DDBJ databases">
        <title>Wenzhouxiangella salilacus sp. nov., a novel bacterium isolated from a saline lake in Xinjiang Province, China.</title>
        <authorList>
            <person name="Han S."/>
        </authorList>
    </citation>
    <scope>NUCLEOTIDE SEQUENCE [LARGE SCALE GENOMIC DNA]</scope>
    <source>
        <strain evidence="1 2">XDB06</strain>
    </source>
</reference>
<organism evidence="1 2">
    <name type="scientific">Wenzhouxiangella sediminis</name>
    <dbReference type="NCBI Taxonomy" id="1792836"/>
    <lineage>
        <taxon>Bacteria</taxon>
        <taxon>Pseudomonadati</taxon>
        <taxon>Pseudomonadota</taxon>
        <taxon>Gammaproteobacteria</taxon>
        <taxon>Chromatiales</taxon>
        <taxon>Wenzhouxiangellaceae</taxon>
        <taxon>Wenzhouxiangella</taxon>
    </lineage>
</organism>
<evidence type="ECO:0000313" key="1">
    <source>
        <dbReference type="EMBL" id="RFF31544.1"/>
    </source>
</evidence>
<dbReference type="Proteomes" id="UP000260351">
    <property type="component" value="Unassembled WGS sequence"/>
</dbReference>
<dbReference type="RefSeq" id="WP_116649850.1">
    <property type="nucleotide sequence ID" value="NZ_QUZK01000018.1"/>
</dbReference>
<proteinExistence type="predicted"/>
<dbReference type="OrthoDB" id="6264291at2"/>
<name>A0A3E1KAS3_9GAMM</name>
<evidence type="ECO:0000313" key="2">
    <source>
        <dbReference type="Proteomes" id="UP000260351"/>
    </source>
</evidence>
<sequence length="161" mass="17566">MTAATVLSVGIATGALAHNPLDHPDWCTENARLVVVDEFEWDGEMLAQEVREASKGSDDTCSSPQSGDTGMKTCGQFDDDWGAVNAMAIHHCDGYAVRFVDATHPDHGTVIHIAEGPEAFNDEEGHHDRYRARMGLRAMCVRCEPVVLEPLRPGKPVDPVR</sequence>
<keyword evidence="2" id="KW-1185">Reference proteome</keyword>
<comment type="caution">
    <text evidence="1">The sequence shown here is derived from an EMBL/GenBank/DDBJ whole genome shotgun (WGS) entry which is preliminary data.</text>
</comment>
<dbReference type="EMBL" id="QUZK01000018">
    <property type="protein sequence ID" value="RFF31544.1"/>
    <property type="molecule type" value="Genomic_DNA"/>
</dbReference>
<accession>A0A3E1KAS3</accession>
<protein>
    <submittedName>
        <fullName evidence="1">Uncharacterized protein</fullName>
    </submittedName>
</protein>
<dbReference type="AlphaFoldDB" id="A0A3E1KAS3"/>
<gene>
    <name evidence="1" type="ORF">DZC52_04075</name>
</gene>